<feature type="domain" description="Glycosyltransferase subfamily 4-like N-terminal" evidence="1">
    <location>
        <begin position="16"/>
        <end position="177"/>
    </location>
</feature>
<reference evidence="2 3" key="1">
    <citation type="submission" date="2021-07" db="EMBL/GenBank/DDBJ databases">
        <title>Thermus aquaticus gen. n. and sp. n., a nonsporulating extreme thermophile.</title>
        <authorList>
            <person name="Hu C.-J."/>
            <person name="Li W.-J."/>
            <person name="Xian W.-D."/>
        </authorList>
    </citation>
    <scope>NUCLEOTIDE SEQUENCE [LARGE SCALE GENOMIC DNA]</scope>
    <source>
        <strain evidence="2 3">SYSU G05001</strain>
    </source>
</reference>
<evidence type="ECO:0000259" key="1">
    <source>
        <dbReference type="Pfam" id="PF13579"/>
    </source>
</evidence>
<evidence type="ECO:0000313" key="2">
    <source>
        <dbReference type="EMBL" id="MBW6396191.1"/>
    </source>
</evidence>
<comment type="caution">
    <text evidence="2">The sequence shown here is derived from an EMBL/GenBank/DDBJ whole genome shotgun (WGS) entry which is preliminary data.</text>
</comment>
<keyword evidence="2" id="KW-0328">Glycosyltransferase</keyword>
<organism evidence="2 3">
    <name type="scientific">Thermus brevis</name>
    <dbReference type="NCBI Taxonomy" id="2862456"/>
    <lineage>
        <taxon>Bacteria</taxon>
        <taxon>Thermotogati</taxon>
        <taxon>Deinococcota</taxon>
        <taxon>Deinococci</taxon>
        <taxon>Thermales</taxon>
        <taxon>Thermaceae</taxon>
        <taxon>Thermus</taxon>
    </lineage>
</organism>
<dbReference type="RefSeq" id="WP_219760588.1">
    <property type="nucleotide sequence ID" value="NZ_JAHXRS010000042.1"/>
</dbReference>
<keyword evidence="3" id="KW-1185">Reference proteome</keyword>
<dbReference type="EMBL" id="JAHXRS010000042">
    <property type="protein sequence ID" value="MBW6396191.1"/>
    <property type="molecule type" value="Genomic_DNA"/>
</dbReference>
<sequence>MPKKVVFLRAKPIAPEPRVEKAAETLAQVGYTVTALGWDREGNHPHEEKRNGYTVHHIGPRGLHGGGIYNLLPMVLWQKDLFLWLWRKRHQYTHIHATDLDTILPALLIKLLLGKRVVYDIFDVFAFSRDLPDWMKALAHRLELWAIGKADAVILPDPSRREQILGARPKRLEVIINTPKLTNITLDMGHEGYESTHFPGLYPHLRFVVNLPLRAQPVSGTGGDPWTCSRWPRPGSRSSRAVLRAFSPD</sequence>
<dbReference type="EC" id="2.4.-.-" evidence="2"/>
<dbReference type="Proteomes" id="UP000724268">
    <property type="component" value="Unassembled WGS sequence"/>
</dbReference>
<feature type="non-terminal residue" evidence="2">
    <location>
        <position position="249"/>
    </location>
</feature>
<dbReference type="GO" id="GO:0016757">
    <property type="term" value="F:glycosyltransferase activity"/>
    <property type="evidence" value="ECO:0007669"/>
    <property type="project" value="UniProtKB-KW"/>
</dbReference>
<gene>
    <name evidence="2" type="ORF">KZX47_13720</name>
</gene>
<proteinExistence type="predicted"/>
<dbReference type="Gene3D" id="3.40.50.2000">
    <property type="entry name" value="Glycogen Phosphorylase B"/>
    <property type="match status" value="1"/>
</dbReference>
<dbReference type="InterPro" id="IPR028098">
    <property type="entry name" value="Glyco_trans_4-like_N"/>
</dbReference>
<dbReference type="SUPFAM" id="SSF53756">
    <property type="entry name" value="UDP-Glycosyltransferase/glycogen phosphorylase"/>
    <property type="match status" value="1"/>
</dbReference>
<protein>
    <submittedName>
        <fullName evidence="2">Glycosyltransferase</fullName>
        <ecNumber evidence="2">2.4.-.-</ecNumber>
    </submittedName>
</protein>
<name>A0ABS7A1M2_9DEIN</name>
<accession>A0ABS7A1M2</accession>
<evidence type="ECO:0000313" key="3">
    <source>
        <dbReference type="Proteomes" id="UP000724268"/>
    </source>
</evidence>
<dbReference type="Pfam" id="PF13579">
    <property type="entry name" value="Glyco_trans_4_4"/>
    <property type="match status" value="1"/>
</dbReference>
<keyword evidence="2" id="KW-0808">Transferase</keyword>